<gene>
    <name evidence="3" type="ORF">ENN52_01395</name>
</gene>
<protein>
    <submittedName>
        <fullName evidence="3">PAS domain S-box protein</fullName>
    </submittedName>
</protein>
<evidence type="ECO:0000259" key="1">
    <source>
        <dbReference type="PROSITE" id="PS50112"/>
    </source>
</evidence>
<feature type="non-terminal residue" evidence="3">
    <location>
        <position position="1"/>
    </location>
</feature>
<feature type="domain" description="PAS" evidence="1">
    <location>
        <begin position="489"/>
        <end position="536"/>
    </location>
</feature>
<feature type="domain" description="PAS" evidence="1">
    <location>
        <begin position="600"/>
        <end position="645"/>
    </location>
</feature>
<dbReference type="InterPro" id="IPR035965">
    <property type="entry name" value="PAS-like_dom_sf"/>
</dbReference>
<accession>A0A831PL03</accession>
<feature type="domain" description="PAS" evidence="1">
    <location>
        <begin position="740"/>
        <end position="794"/>
    </location>
</feature>
<dbReference type="GO" id="GO:0006355">
    <property type="term" value="P:regulation of DNA-templated transcription"/>
    <property type="evidence" value="ECO:0007669"/>
    <property type="project" value="InterPro"/>
</dbReference>
<organism evidence="3">
    <name type="scientific">Methanofollis liminatans</name>
    <dbReference type="NCBI Taxonomy" id="2201"/>
    <lineage>
        <taxon>Archaea</taxon>
        <taxon>Methanobacteriati</taxon>
        <taxon>Methanobacteriota</taxon>
        <taxon>Stenosarchaea group</taxon>
        <taxon>Methanomicrobia</taxon>
        <taxon>Methanomicrobiales</taxon>
        <taxon>Methanomicrobiaceae</taxon>
        <taxon>Methanofollis</taxon>
    </lineage>
</organism>
<dbReference type="AlphaFoldDB" id="A0A831PL03"/>
<dbReference type="PANTHER" id="PTHR44757">
    <property type="entry name" value="DIGUANYLATE CYCLASE DGCP"/>
    <property type="match status" value="1"/>
</dbReference>
<evidence type="ECO:0000259" key="2">
    <source>
        <dbReference type="PROSITE" id="PS50113"/>
    </source>
</evidence>
<dbReference type="PROSITE" id="PS50113">
    <property type="entry name" value="PAC"/>
    <property type="match status" value="2"/>
</dbReference>
<dbReference type="EMBL" id="DSBY01000061">
    <property type="protein sequence ID" value="HDS62791.1"/>
    <property type="molecule type" value="Genomic_DNA"/>
</dbReference>
<dbReference type="SUPFAM" id="SSF55785">
    <property type="entry name" value="PYP-like sensor domain (PAS domain)"/>
    <property type="match status" value="6"/>
</dbReference>
<dbReference type="InterPro" id="IPR001610">
    <property type="entry name" value="PAC"/>
</dbReference>
<dbReference type="SMART" id="SM00091">
    <property type="entry name" value="PAS"/>
    <property type="match status" value="5"/>
</dbReference>
<dbReference type="Proteomes" id="UP000885648">
    <property type="component" value="Unassembled WGS sequence"/>
</dbReference>
<comment type="caution">
    <text evidence="3">The sequence shown here is derived from an EMBL/GenBank/DDBJ whole genome shotgun (WGS) entry which is preliminary data.</text>
</comment>
<proteinExistence type="predicted"/>
<feature type="domain" description="PAC" evidence="2">
    <location>
        <begin position="817"/>
        <end position="869"/>
    </location>
</feature>
<dbReference type="Gene3D" id="3.30.450.20">
    <property type="entry name" value="PAS domain"/>
    <property type="match status" value="5"/>
</dbReference>
<feature type="domain" description="PAS" evidence="1">
    <location>
        <begin position="184"/>
        <end position="253"/>
    </location>
</feature>
<reference evidence="3" key="1">
    <citation type="journal article" date="2020" name="mSystems">
        <title>Genome- and Community-Level Interaction Insights into Carbon Utilization and Element Cycling Functions of Hydrothermarchaeota in Hydrothermal Sediment.</title>
        <authorList>
            <person name="Zhou Z."/>
            <person name="Liu Y."/>
            <person name="Xu W."/>
            <person name="Pan J."/>
            <person name="Luo Z.H."/>
            <person name="Li M."/>
        </authorList>
    </citation>
    <scope>NUCLEOTIDE SEQUENCE</scope>
    <source>
        <strain evidence="3">SpSt-1183</strain>
    </source>
</reference>
<feature type="domain" description="PAS" evidence="1">
    <location>
        <begin position="69"/>
        <end position="111"/>
    </location>
</feature>
<dbReference type="CDD" id="cd00130">
    <property type="entry name" value="PAS"/>
    <property type="match status" value="4"/>
</dbReference>
<dbReference type="InterPro" id="IPR013767">
    <property type="entry name" value="PAS_fold"/>
</dbReference>
<dbReference type="PROSITE" id="PS50112">
    <property type="entry name" value="PAS"/>
    <property type="match status" value="5"/>
</dbReference>
<name>A0A831PL03_9EURY</name>
<dbReference type="SMART" id="SM00086">
    <property type="entry name" value="PAC"/>
    <property type="match status" value="2"/>
</dbReference>
<dbReference type="InterPro" id="IPR000700">
    <property type="entry name" value="PAS-assoc_C"/>
</dbReference>
<dbReference type="NCBIfam" id="TIGR00229">
    <property type="entry name" value="sensory_box"/>
    <property type="match status" value="4"/>
</dbReference>
<dbReference type="InterPro" id="IPR013656">
    <property type="entry name" value="PAS_4"/>
</dbReference>
<evidence type="ECO:0000313" key="3">
    <source>
        <dbReference type="EMBL" id="HDS62791.1"/>
    </source>
</evidence>
<sequence>FYMCGGEADHLAKIRTIIRHNPKGLSISEIARKAHLNRNSVAKYLQVLLASGEAELRTIGAARVYTPSHRLPVSALLEYSNDLIAVLDRDGAVIQVNTPFLAFSGLSREEIPDAAPSVLPLLSAPALRSALADPPAEEIVIPEIAWENGAFFRAKILPTRFENGRHGTTVILEEITGEKRAWETRTILASIVESTDDAIIGKDLDGTIISWNPAAEALYGYTAEEMIGQSLDRIVPPDRAAEMATIMEEVRQGCPVRHIETTRVRRDGRQVTVALTVSPMRGEDGAVIGASTIARDVTALKRAEADKERHLKNMAFLSGTATAFVRIDDDGLYGYIAEKTRELVPGALVAIASYDPVNNTLTAEEVAASPPDLEVMAGYLRTSPVGITVPFLDEYRDNFKEPGLAPGPPLYTILMHAVPEETCRRIEENLDLNGSFYAPIISNGRYLGNVLIILKKGTAVEDPALIETFIDGAAVAIQRRNALLSLKRSEKQAKELLNATHDLAILTDAGGVVLDLNEEAARFLGRSEEDLIGSSLGAVLPGVDAPEGEAHARFEVSISGRVFDVSVAAVMGERSPSPRSAVFLRDIAAEREAEGRLRRMNRHLADIIEFLPDATFTIDADGRVTAWNRAMEDLTGVSKEEMIGRGDYQYAVPFYGVEREILIDLIDREGDDIPQYLSIDRTRHAIVGGAYCPSIAGGKGAYLWGKATALFDEDGNRVGAIESIRDVTRMVRAEEALKQSEAKYHNLVENANSVILTLDTEGRITFFNRFAEVFFGYTRDEVLGKSVLGLIVPETDSAGRDLRFMIAALCARPDLFENVENENVTRDGTPVWISWTNRAIYGDGGEIVGVTCVGNDISARKRMEEELKATQQNLEATVRRQTADLIFANTSLREEIGGRIRAQEALEKSKNTLWLMLEVIADCIFVAGASGEVRAVRTQGEVLRGVPVEAILADALSGERREQVFAEGRPVRQEIRLASFGREIALDTWLIPVPDWDGKGPAIVGVARDVVTDGKKEGEGR</sequence>
<dbReference type="InterPro" id="IPR000014">
    <property type="entry name" value="PAS"/>
</dbReference>
<dbReference type="InterPro" id="IPR052155">
    <property type="entry name" value="Biofilm_reg_signaling"/>
</dbReference>
<dbReference type="Pfam" id="PF13188">
    <property type="entry name" value="PAS_8"/>
    <property type="match status" value="1"/>
</dbReference>
<feature type="domain" description="PAC" evidence="2">
    <location>
        <begin position="257"/>
        <end position="309"/>
    </location>
</feature>
<dbReference type="Pfam" id="PF08448">
    <property type="entry name" value="PAS_4"/>
    <property type="match status" value="1"/>
</dbReference>
<dbReference type="Pfam" id="PF00989">
    <property type="entry name" value="PAS"/>
    <property type="match status" value="3"/>
</dbReference>
<dbReference type="PANTHER" id="PTHR44757:SF2">
    <property type="entry name" value="BIOFILM ARCHITECTURE MAINTENANCE PROTEIN MBAA"/>
    <property type="match status" value="1"/>
</dbReference>